<dbReference type="EMBL" id="RYZH01000001">
    <property type="protein sequence ID" value="RUL89770.1"/>
    <property type="molecule type" value="Genomic_DNA"/>
</dbReference>
<reference evidence="3 4" key="1">
    <citation type="submission" date="2018-12" db="EMBL/GenBank/DDBJ databases">
        <authorList>
            <person name="Toschakov S.V."/>
        </authorList>
    </citation>
    <scope>NUCLEOTIDE SEQUENCE [LARGE SCALE GENOMIC DNA]</scope>
    <source>
        <strain evidence="3 4">GM2012</strain>
    </source>
</reference>
<dbReference type="OrthoDB" id="9771112at2"/>
<evidence type="ECO:0000313" key="3">
    <source>
        <dbReference type="EMBL" id="RUL89770.1"/>
    </source>
</evidence>
<evidence type="ECO:0000259" key="2">
    <source>
        <dbReference type="Pfam" id="PF12770"/>
    </source>
</evidence>
<dbReference type="InterPro" id="IPR015943">
    <property type="entry name" value="WD40/YVTN_repeat-like_dom_sf"/>
</dbReference>
<evidence type="ECO:0000313" key="4">
    <source>
        <dbReference type="Proteomes" id="UP000280296"/>
    </source>
</evidence>
<protein>
    <submittedName>
        <fullName evidence="3">CHAT domain-containing protein</fullName>
    </submittedName>
</protein>
<name>A0A432MQW7_9BACT</name>
<dbReference type="InterPro" id="IPR024983">
    <property type="entry name" value="CHAT_dom"/>
</dbReference>
<sequence length="1248" mass="130703">MTRPRPGQDGRPSSAARMPPPARLLWLLLLLPVGVSCAPGDAATRGLAGAPVADDSRALAPPAGRAAGVEALCWGGPPADRRLGALFADGRFAVYRPQAGPSPASVGLVAPDRGRQFTGLALSAADRAVSGDALGLVLWDTSEPIARPIDRLDCGPVGALAIEPIGPGDLLAGLEDGRLLRLRPDRDALGSPRDELRSSGRAPGIRALEFVDGGRSLLVFRTDGRVERRSRSLDLPSEPIGPAEAAAEARGGIVRVLGPRDDGPALEAIGPDGSPRWRFPLPADGVGLAAVLGGDGLVVACNGRVLLLRMPLDGSPLPSEVRGLPAEGSSRVAADPADPDGRRVALADAAGRLLVYDAEDLARSAAPIHPDNAADLAFRLDRRAYHPRPGRGSDGLASDRLASRIAEVRRRLDRGDPDGLLAAVRSLEDDPALDRDAAAEVATLSAAVGQRFSWADSAIRLPLASARETFALRGWRDREADLSLWSGSVLLPPFDGRDDPGDPLLLEEALAECRRAAEGYRASGPGLERQAKVAEAMASWGLLALGRRAEAQRAFAPVERWVAADPVLRQAPELDRIASALAVSRLDWEAADLASDRLLRRLSPPGTDREPMAREAALERVGVLAALGRWAEASRVLEPDRPDDPEWTLRRGTVRRLAGIDSAPVDPSPPDGPTDSPGTAAIAHLRGRLAVSRDDTRPAGVELLARASQAHRRAGRPDLATEADLERAEALERLGRIDEAIDLFARVARTLGPDPHRSRSRGASRPIAFATGRARRGLARCQLARGRPDHALGALEEAGLIFWFDRQGEALVRSSVLATGREGATASLRAEARRAAFVPPGLAGADTDAAAAVRRLELRLSAEHRELALADPTRPIDRSSIDLGPDEAVLVLASAGPESIVGFLLRPGRPTVSRILPARRSDLRRAARLWRAALGDSGRPTELEPSPSPAVLLSIAPEPDLPEPAPPPDDDRAPGRVLLDSALGPFLGDLGGVGQLTVIPDDALAAVPIDALATGADAPNLPAIRLAPSLAVLRRSRTLGRSDPEPGSSVVVSPAGDLVSALAVRSAYGADGRRVEVVAEPEGLPSRLIGAGGAPAVLHIRGPAALDPAATSSGSADLILDDDSSPEADPSAPRLTCSDVLGLDLRGAVVVLDLSHRPLPASCPPTAWRDLSSCWLAAGAGAVLISLWDLPADSSPAFVAELHRGLSRGLPPDQALAIARRALASRPETADPVHWAGIVLYDPGPPGR</sequence>
<dbReference type="RefSeq" id="WP_126723445.1">
    <property type="nucleotide sequence ID" value="NZ_RYZH01000001.1"/>
</dbReference>
<dbReference type="Gene3D" id="2.130.10.10">
    <property type="entry name" value="YVTN repeat-like/Quinoprotein amine dehydrogenase"/>
    <property type="match status" value="1"/>
</dbReference>
<dbReference type="AlphaFoldDB" id="A0A432MQW7"/>
<dbReference type="Proteomes" id="UP000280296">
    <property type="component" value="Unassembled WGS sequence"/>
</dbReference>
<dbReference type="Pfam" id="PF12770">
    <property type="entry name" value="CHAT"/>
    <property type="match status" value="1"/>
</dbReference>
<dbReference type="InterPro" id="IPR011990">
    <property type="entry name" value="TPR-like_helical_dom_sf"/>
</dbReference>
<organism evidence="3 4">
    <name type="scientific">Tautonia sociabilis</name>
    <dbReference type="NCBI Taxonomy" id="2080755"/>
    <lineage>
        <taxon>Bacteria</taxon>
        <taxon>Pseudomonadati</taxon>
        <taxon>Planctomycetota</taxon>
        <taxon>Planctomycetia</taxon>
        <taxon>Isosphaerales</taxon>
        <taxon>Isosphaeraceae</taxon>
        <taxon>Tautonia</taxon>
    </lineage>
</organism>
<evidence type="ECO:0000256" key="1">
    <source>
        <dbReference type="SAM" id="MobiDB-lite"/>
    </source>
</evidence>
<dbReference type="SUPFAM" id="SSF63829">
    <property type="entry name" value="Calcium-dependent phosphotriesterase"/>
    <property type="match status" value="1"/>
</dbReference>
<feature type="domain" description="CHAT" evidence="2">
    <location>
        <begin position="973"/>
        <end position="1241"/>
    </location>
</feature>
<reference evidence="3 4" key="2">
    <citation type="submission" date="2019-01" db="EMBL/GenBank/DDBJ databases">
        <title>Tautonia sociabilis, a novel thermotolerant planctomycete of Isosphaeraceae family, isolated from a 4000 m deep subterranean habitat.</title>
        <authorList>
            <person name="Kovaleva O.L."/>
            <person name="Elcheninov A.G."/>
            <person name="Van Heerden E."/>
            <person name="Toshchakov S.V."/>
            <person name="Novikov A."/>
            <person name="Bonch-Osmolovskaya E.A."/>
            <person name="Kublanov I.V."/>
        </authorList>
    </citation>
    <scope>NUCLEOTIDE SEQUENCE [LARGE SCALE GENOMIC DNA]</scope>
    <source>
        <strain evidence="3 4">GM2012</strain>
    </source>
</reference>
<keyword evidence="4" id="KW-1185">Reference proteome</keyword>
<accession>A0A432MQW7</accession>
<comment type="caution">
    <text evidence="3">The sequence shown here is derived from an EMBL/GenBank/DDBJ whole genome shotgun (WGS) entry which is preliminary data.</text>
</comment>
<feature type="region of interest" description="Disordered" evidence="1">
    <location>
        <begin position="319"/>
        <end position="339"/>
    </location>
</feature>
<gene>
    <name evidence="3" type="ORF">TsocGM_00985</name>
</gene>
<feature type="region of interest" description="Disordered" evidence="1">
    <location>
        <begin position="658"/>
        <end position="677"/>
    </location>
</feature>
<dbReference type="SUPFAM" id="SSF48452">
    <property type="entry name" value="TPR-like"/>
    <property type="match status" value="1"/>
</dbReference>
<dbReference type="Gene3D" id="1.25.40.10">
    <property type="entry name" value="Tetratricopeptide repeat domain"/>
    <property type="match status" value="1"/>
</dbReference>
<proteinExistence type="predicted"/>